<dbReference type="InterPro" id="IPR041569">
    <property type="entry name" value="AAA_lid_3"/>
</dbReference>
<keyword evidence="8 11" id="KW-0653">Protein transport</keyword>
<dbReference type="InterPro" id="IPR003593">
    <property type="entry name" value="AAA+_ATPase"/>
</dbReference>
<dbReference type="GO" id="GO:0005795">
    <property type="term" value="C:Golgi stack"/>
    <property type="evidence" value="ECO:0007669"/>
    <property type="project" value="TreeGrafter"/>
</dbReference>
<keyword evidence="15" id="KW-1185">Reference proteome</keyword>
<dbReference type="InterPro" id="IPR003960">
    <property type="entry name" value="ATPase_AAA_CS"/>
</dbReference>
<comment type="subcellular location">
    <subcellularLocation>
        <location evidence="1 11">Cytoplasm</location>
    </subcellularLocation>
</comment>
<dbReference type="InterPro" id="IPR054419">
    <property type="entry name" value="NSF_ATPase_lid"/>
</dbReference>
<dbReference type="FunCoup" id="A0A4S2N3W4">
    <property type="interactions" value="832"/>
</dbReference>
<dbReference type="GO" id="GO:0035494">
    <property type="term" value="P:SNARE complex disassembly"/>
    <property type="evidence" value="ECO:0007669"/>
    <property type="project" value="InterPro"/>
</dbReference>
<feature type="domain" description="AAA+ ATPase" evidence="13">
    <location>
        <begin position="598"/>
        <end position="734"/>
    </location>
</feature>
<dbReference type="GO" id="GO:0043001">
    <property type="term" value="P:Golgi to plasma membrane protein transport"/>
    <property type="evidence" value="ECO:0007669"/>
    <property type="project" value="TreeGrafter"/>
</dbReference>
<dbReference type="PANTHER" id="PTHR23078:SF3">
    <property type="entry name" value="VESICLE-FUSING ATPASE"/>
    <property type="match status" value="1"/>
</dbReference>
<feature type="compositionally biased region" description="Basic and acidic residues" evidence="12">
    <location>
        <begin position="238"/>
        <end position="248"/>
    </location>
</feature>
<dbReference type="SMART" id="SM00382">
    <property type="entry name" value="AAA"/>
    <property type="match status" value="2"/>
</dbReference>
<evidence type="ECO:0000256" key="8">
    <source>
        <dbReference type="ARBA" id="ARBA00022927"/>
    </source>
</evidence>
<dbReference type="AlphaFoldDB" id="A0A4S2N3W4"/>
<dbReference type="Pfam" id="PF21964">
    <property type="entry name" value="NSF_ATPase_lid"/>
    <property type="match status" value="1"/>
</dbReference>
<gene>
    <name evidence="14" type="ORF">EX30DRAFT_315627</name>
</gene>
<evidence type="ECO:0000256" key="10">
    <source>
        <dbReference type="ARBA" id="ARBA00068637"/>
    </source>
</evidence>
<dbReference type="STRING" id="341454.A0A4S2N3W4"/>
<dbReference type="SUPFAM" id="SSF54585">
    <property type="entry name" value="Cdc48 domain 2-like"/>
    <property type="match status" value="1"/>
</dbReference>
<feature type="compositionally biased region" description="Polar residues" evidence="12">
    <location>
        <begin position="1"/>
        <end position="13"/>
    </location>
</feature>
<dbReference type="InParanoid" id="A0A4S2N3W4"/>
<evidence type="ECO:0000256" key="1">
    <source>
        <dbReference type="ARBA" id="ARBA00004496"/>
    </source>
</evidence>
<dbReference type="GO" id="GO:0006891">
    <property type="term" value="P:intra-Golgi vesicle-mediated transport"/>
    <property type="evidence" value="ECO:0007669"/>
    <property type="project" value="TreeGrafter"/>
</dbReference>
<dbReference type="GO" id="GO:0005524">
    <property type="term" value="F:ATP binding"/>
    <property type="evidence" value="ECO:0007669"/>
    <property type="project" value="UniProtKB-UniRule"/>
</dbReference>
<dbReference type="CDD" id="cd00009">
    <property type="entry name" value="AAA"/>
    <property type="match status" value="1"/>
</dbReference>
<dbReference type="InterPro" id="IPR027417">
    <property type="entry name" value="P-loop_NTPase"/>
</dbReference>
<reference evidence="14 15" key="1">
    <citation type="submission" date="2019-04" db="EMBL/GenBank/DDBJ databases">
        <title>Comparative genomics and transcriptomics to analyze fruiting body development in filamentous ascomycetes.</title>
        <authorList>
            <consortium name="DOE Joint Genome Institute"/>
            <person name="Lutkenhaus R."/>
            <person name="Traeger S."/>
            <person name="Breuer J."/>
            <person name="Kuo A."/>
            <person name="Lipzen A."/>
            <person name="Pangilinan J."/>
            <person name="Dilworth D."/>
            <person name="Sandor L."/>
            <person name="Poggeler S."/>
            <person name="Barry K."/>
            <person name="Grigoriev I.V."/>
            <person name="Nowrousian M."/>
        </authorList>
    </citation>
    <scope>NUCLEOTIDE SEQUENCE [LARGE SCALE GENOMIC DNA]</scope>
    <source>
        <strain evidence="14 15">CBS 389.68</strain>
    </source>
</reference>
<dbReference type="SUPFAM" id="SSF52540">
    <property type="entry name" value="P-loop containing nucleoside triphosphate hydrolases"/>
    <property type="match status" value="2"/>
</dbReference>
<dbReference type="Gene3D" id="1.10.8.60">
    <property type="match status" value="2"/>
</dbReference>
<dbReference type="Pfam" id="PF17862">
    <property type="entry name" value="AAA_lid_3"/>
    <property type="match status" value="1"/>
</dbReference>
<accession>A0A4S2N3W4</accession>
<dbReference type="InterPro" id="IPR029067">
    <property type="entry name" value="CDC48_domain_2-like_sf"/>
</dbReference>
<evidence type="ECO:0000313" key="15">
    <source>
        <dbReference type="Proteomes" id="UP000298138"/>
    </source>
</evidence>
<dbReference type="Proteomes" id="UP000298138">
    <property type="component" value="Unassembled WGS sequence"/>
</dbReference>
<evidence type="ECO:0000256" key="4">
    <source>
        <dbReference type="ARBA" id="ARBA00022490"/>
    </source>
</evidence>
<evidence type="ECO:0000256" key="11">
    <source>
        <dbReference type="RuleBase" id="RU367045"/>
    </source>
</evidence>
<evidence type="ECO:0000256" key="9">
    <source>
        <dbReference type="ARBA" id="ARBA00056429"/>
    </source>
</evidence>
<keyword evidence="11" id="KW-0378">Hydrolase</keyword>
<dbReference type="GO" id="GO:0016887">
    <property type="term" value="F:ATP hydrolysis activity"/>
    <property type="evidence" value="ECO:0007669"/>
    <property type="project" value="InterPro"/>
</dbReference>
<keyword evidence="5" id="KW-0677">Repeat</keyword>
<proteinExistence type="inferred from homology"/>
<evidence type="ECO:0000256" key="3">
    <source>
        <dbReference type="ARBA" id="ARBA00022448"/>
    </source>
</evidence>
<keyword evidence="6 11" id="KW-0547">Nucleotide-binding</keyword>
<dbReference type="InterPro" id="IPR039812">
    <property type="entry name" value="Vesicle-fus_ATPase"/>
</dbReference>
<feature type="domain" description="AAA+ ATPase" evidence="13">
    <location>
        <begin position="318"/>
        <end position="465"/>
    </location>
</feature>
<name>A0A4S2N3W4_9PEZI</name>
<dbReference type="OrthoDB" id="9982946at2759"/>
<dbReference type="FunFam" id="3.40.50.300:FF:000166">
    <property type="entry name" value="vesicle-fusing ATPase isoform X1"/>
    <property type="match status" value="1"/>
</dbReference>
<evidence type="ECO:0000256" key="6">
    <source>
        <dbReference type="ARBA" id="ARBA00022741"/>
    </source>
</evidence>
<dbReference type="FunFam" id="3.40.50.300:FF:000187">
    <property type="entry name" value="Vesicular-fusion ATPase SEC18"/>
    <property type="match status" value="1"/>
</dbReference>
<feature type="compositionally biased region" description="Low complexity" evidence="12">
    <location>
        <begin position="18"/>
        <end position="29"/>
    </location>
</feature>
<dbReference type="Gene3D" id="3.40.50.300">
    <property type="entry name" value="P-loop containing nucleotide triphosphate hydrolases"/>
    <property type="match status" value="2"/>
</dbReference>
<dbReference type="FunFam" id="1.10.8.60:FF:000026">
    <property type="entry name" value="vesicle-fusing ATPase isoform X1"/>
    <property type="match status" value="1"/>
</dbReference>
<evidence type="ECO:0000256" key="7">
    <source>
        <dbReference type="ARBA" id="ARBA00022840"/>
    </source>
</evidence>
<keyword evidence="11" id="KW-0931">ER-Golgi transport</keyword>
<comment type="similarity">
    <text evidence="2 11">Belongs to the AAA ATPase family.</text>
</comment>
<comment type="function">
    <text evidence="9 11">Required for vesicle-mediated transport. Catalyzes the fusion of transport vesicles within the Golgi cisternae. Is also required for transport from the endoplasmic reticulum to the Golgi stack. Seems to function as a fusion protein required for the delivery of cargo proteins to all compartments of the Golgi stack independent of vesicle origin.</text>
</comment>
<feature type="region of interest" description="Disordered" evidence="12">
    <location>
        <begin position="1"/>
        <end position="34"/>
    </location>
</feature>
<evidence type="ECO:0000256" key="2">
    <source>
        <dbReference type="ARBA" id="ARBA00006914"/>
    </source>
</evidence>
<dbReference type="Gene3D" id="3.10.330.10">
    <property type="match status" value="1"/>
</dbReference>
<evidence type="ECO:0000256" key="12">
    <source>
        <dbReference type="SAM" id="MobiDB-lite"/>
    </source>
</evidence>
<protein>
    <recommendedName>
        <fullName evidence="10 11">Vesicular-fusion protein SEC18</fullName>
    </recommendedName>
</protein>
<dbReference type="Pfam" id="PF00004">
    <property type="entry name" value="AAA"/>
    <property type="match status" value="2"/>
</dbReference>
<evidence type="ECO:0000259" key="13">
    <source>
        <dbReference type="SMART" id="SM00382"/>
    </source>
</evidence>
<dbReference type="PROSITE" id="PS00674">
    <property type="entry name" value="AAA"/>
    <property type="match status" value="1"/>
</dbReference>
<keyword evidence="7 11" id="KW-0067">ATP-binding</keyword>
<sequence>MSNWLPTGHNANTYGARPTYPSSTPPSQSLAPGRNEYLVGSQATDWYWYNNIVTINPSDFFSEFVDKRSGATYADLLINDRYVFRVMPGQQDLAETTIPGQRGRTQAIAKPVFLSLVQRECLQASMFQPMKLQHYKGRGEEIARMEIEVKFLAIPGEDGWAGDMLDGDLLADTMTQVFQGQTLSPGMILAHMYEHTSEQTRQKIKMRLKILIKAVEVYVPNPNTEKPNSGGNVGNLSKDPRTRGRLTKDSIIEVTRGDGFNMRVTPSSKSVKSIIRHDVSFESMGIGGLDEQFNQIFRRAFASRQFPPGLVAKMGIQHVKGILLYGPPGTGKTLIARQIGKALQAREPKVVNGPEILNKYVGASEENIRKLFADAEEEFKKSGDDSELHIIIFDELDAICKQRGGKADNTGVGDSVVNQLLSKMDGVDQLNNVLIIGMTNRKDMIDEALLRPGRLEVHIEIALPDEPGRLQILTIHTNKIRNSKALGSDVDLAELASLTKNFSGAEIEGLVKSATSFAFNRHVSVGKKFEAKELVNLKVTRADFMQALEEVKPAFGVAEEEFDQCTTGGIIHFSRNIASILDEGRLYVSQVRNSNATPLVSVLLHGPPGSGKTALAASIAMASEFPFIKLVSPESMVGYNDMSKISHLTKVFMDAYKSPLNIVVIDNIERILGWVPVGPSFSNPVLQTLVTLLRKPPPKGRRLLILATSTERAVLDRLDILNCFDAEIGVPNVATLSELRNVVKEVGAFGDKEMDRVVAEVKEVTRSERLNVGVKKLLMAIETARQDEKDMIGRFVEVVRKAAVEMMVPNVGAGAAEGRDAVGEIYDGY</sequence>
<feature type="region of interest" description="Disordered" evidence="12">
    <location>
        <begin position="222"/>
        <end position="248"/>
    </location>
</feature>
<evidence type="ECO:0000313" key="14">
    <source>
        <dbReference type="EMBL" id="TGZ83939.1"/>
    </source>
</evidence>
<keyword evidence="3 11" id="KW-0813">Transport</keyword>
<evidence type="ECO:0000256" key="5">
    <source>
        <dbReference type="ARBA" id="ARBA00022737"/>
    </source>
</evidence>
<keyword evidence="4 11" id="KW-0963">Cytoplasm</keyword>
<dbReference type="EMBL" id="ML220113">
    <property type="protein sequence ID" value="TGZ83939.1"/>
    <property type="molecule type" value="Genomic_DNA"/>
</dbReference>
<dbReference type="InterPro" id="IPR003959">
    <property type="entry name" value="ATPase_AAA_core"/>
</dbReference>
<organism evidence="14 15">
    <name type="scientific">Ascodesmis nigricans</name>
    <dbReference type="NCBI Taxonomy" id="341454"/>
    <lineage>
        <taxon>Eukaryota</taxon>
        <taxon>Fungi</taxon>
        <taxon>Dikarya</taxon>
        <taxon>Ascomycota</taxon>
        <taxon>Pezizomycotina</taxon>
        <taxon>Pezizomycetes</taxon>
        <taxon>Pezizales</taxon>
        <taxon>Ascodesmidaceae</taxon>
        <taxon>Ascodesmis</taxon>
    </lineage>
</organism>
<dbReference type="PANTHER" id="PTHR23078">
    <property type="entry name" value="VESICULAR-FUSION PROTEIN NSF"/>
    <property type="match status" value="1"/>
</dbReference>